<evidence type="ECO:0000256" key="1">
    <source>
        <dbReference type="ARBA" id="ARBA00004141"/>
    </source>
</evidence>
<feature type="transmembrane region" description="Helical" evidence="10">
    <location>
        <begin position="747"/>
        <end position="765"/>
    </location>
</feature>
<evidence type="ECO:0000256" key="8">
    <source>
        <dbReference type="SAM" id="Coils"/>
    </source>
</evidence>
<keyword evidence="2" id="KW-0813">Transport</keyword>
<feature type="domain" description="Ion transport" evidence="11">
    <location>
        <begin position="665"/>
        <end position="899"/>
    </location>
</feature>
<dbReference type="InterPro" id="IPR057366">
    <property type="entry name" value="TRPM-like"/>
</dbReference>
<dbReference type="OrthoDB" id="9994106at2759"/>
<keyword evidence="8" id="KW-0175">Coiled coil</keyword>
<dbReference type="OMA" id="CMESAPQ"/>
<feature type="transmembrane region" description="Helical" evidence="10">
    <location>
        <begin position="869"/>
        <end position="893"/>
    </location>
</feature>
<evidence type="ECO:0000256" key="6">
    <source>
        <dbReference type="ARBA" id="ARBA00023136"/>
    </source>
</evidence>
<feature type="transmembrane region" description="Helical" evidence="10">
    <location>
        <begin position="576"/>
        <end position="596"/>
    </location>
</feature>
<feature type="domain" description="TRPM-like" evidence="13">
    <location>
        <begin position="338"/>
        <end position="431"/>
    </location>
</feature>
<evidence type="ECO:0000259" key="13">
    <source>
        <dbReference type="Pfam" id="PF25508"/>
    </source>
</evidence>
<keyword evidence="5" id="KW-0406">Ion transport</keyword>
<feature type="transmembrane region" description="Helical" evidence="10">
    <location>
        <begin position="718"/>
        <end position="741"/>
    </location>
</feature>
<dbReference type="EnsemblMetazoa" id="XM_038208248.1">
    <property type="protein sequence ID" value="XP_038064176.1"/>
    <property type="gene ID" value="LOC119734707"/>
</dbReference>
<dbReference type="RefSeq" id="XP_038064176.1">
    <property type="nucleotide sequence ID" value="XM_038208248.1"/>
</dbReference>
<protein>
    <submittedName>
        <fullName evidence="14">Uncharacterized protein</fullName>
    </submittedName>
</protein>
<evidence type="ECO:0000256" key="3">
    <source>
        <dbReference type="ARBA" id="ARBA00022692"/>
    </source>
</evidence>
<dbReference type="Pfam" id="PF00520">
    <property type="entry name" value="Ion_trans"/>
    <property type="match status" value="1"/>
</dbReference>
<dbReference type="PANTHER" id="PTHR13800">
    <property type="entry name" value="TRANSIENT RECEPTOR POTENTIAL CATION CHANNEL, SUBFAMILY M, MEMBER 6"/>
    <property type="match status" value="1"/>
</dbReference>
<reference evidence="14" key="1">
    <citation type="submission" date="2022-11" db="UniProtKB">
        <authorList>
            <consortium name="EnsemblMetazoa"/>
        </authorList>
    </citation>
    <scope>IDENTIFICATION</scope>
</reference>
<sequence>MLEPNHTHFILVDDDGQELGIEAKTRNQLIAKTRNQLINKIATWKIGEDVTNATIPAVYLLLGGDVTIFETLADAANNNIPIVVFPESKGAAEVLVEILDAHERIDQKQFGKEAVKILIRKLHLTEDTAVHQFNGQIQSVIERRHLIKIYLPKQKKDNGTILTVLMQASMVTTTELMPAIRCMESAPQGLDDSAVVTKSVKRSYADGYTGSDEASTTTRALPVTSMMSQAPPTDMEEEFITEGELEVEPPSRMCSPSMVTTRELMPAKDELRCMESAPQGLDDSAVVTKSGSDEVKQQHGPDDSETDKILRRQYEDMHRAVTGNQIHTAKSNFDENSVIWQNLDLVKKLLHIALVNDQHKFVKFFIVVGRIDVGKVLTNDQLKKLYNEIDNRSVVFKILEEMKENETNSDNKFSLEDVDRLMKELIFDTYTTHRDEPAKHPYKELFLWAVLQDRIPMAMVFWKLGKLSMGGALVALKLLRELSNRQEEIDAKKAANMKQHAEKFEQMAVDILDMCYEDDRRRTSELLARVMPEWGGATGLDIAAAAKSKLFISQVGVQSLLSELWMGRLFITTHTFRIFLCLLFPFFSTFLITFCAENDTSVPLKRKKGRVPAKTSGNSNGMAQNDRNCGYGGELDELWWYEKLKLFMEAPVVCFSYDAISHMAFLVLFSYIMLSNFHPEVSVFEIVLMFMVFTKFTEELRQILQEEYNTLLHRFQAWLLGWNIVDLISLVMFAVGVGLRFHPATFAAARIVLALDLMVFYLRILNICYASKLLGPKLIMITRMMVDLISFVCILLVFLIAYGVTCQAIFYPNSTDPESIAKGVLYRSYFQLYGELFLDGYDNCATDETQLEGGMVSCPQHSWFSTVSLVFYLFISNILLINLLIAMLNYTFTAVQENTDAYWKIQRYQLIKEYYRRPALVSPFILLVHMYQLVRYLVERFSECKLYRVPNLMKRNFQPKVMAELLAFAKLKCQDYLTDLKEKKVDKKKKKMAKIEKNLSMKATQKQVEEIKKELEALSSRMKRNQILSENCDVGKEVTTRTRCDKKKATRPQTAYE</sequence>
<feature type="transmembrane region" description="Helical" evidence="10">
    <location>
        <begin position="786"/>
        <end position="810"/>
    </location>
</feature>
<keyword evidence="4 10" id="KW-1133">Transmembrane helix</keyword>
<proteinExistence type="predicted"/>
<dbReference type="GeneID" id="119734707"/>
<evidence type="ECO:0000259" key="12">
    <source>
        <dbReference type="Pfam" id="PF18139"/>
    </source>
</evidence>
<dbReference type="Pfam" id="PF18139">
    <property type="entry name" value="LSDAT_euk"/>
    <property type="match status" value="1"/>
</dbReference>
<dbReference type="Pfam" id="PF25508">
    <property type="entry name" value="TRPM2"/>
    <property type="match status" value="2"/>
</dbReference>
<name>A0A914AKS9_PATMI</name>
<dbReference type="AlphaFoldDB" id="A0A914AKS9"/>
<accession>A0A914AKS9</accession>
<organism evidence="14 15">
    <name type="scientific">Patiria miniata</name>
    <name type="common">Bat star</name>
    <name type="synonym">Asterina miniata</name>
    <dbReference type="NCBI Taxonomy" id="46514"/>
    <lineage>
        <taxon>Eukaryota</taxon>
        <taxon>Metazoa</taxon>
        <taxon>Echinodermata</taxon>
        <taxon>Eleutherozoa</taxon>
        <taxon>Asterozoa</taxon>
        <taxon>Asteroidea</taxon>
        <taxon>Valvatacea</taxon>
        <taxon>Valvatida</taxon>
        <taxon>Asterinidae</taxon>
        <taxon>Patiria</taxon>
    </lineage>
</organism>
<feature type="domain" description="TRPM SLOG" evidence="12">
    <location>
        <begin position="2"/>
        <end position="122"/>
    </location>
</feature>
<dbReference type="Proteomes" id="UP000887568">
    <property type="component" value="Unplaced"/>
</dbReference>
<dbReference type="InterPro" id="IPR050927">
    <property type="entry name" value="TRPM"/>
</dbReference>
<dbReference type="InterPro" id="IPR041491">
    <property type="entry name" value="TRPM_SLOG"/>
</dbReference>
<evidence type="ECO:0000313" key="15">
    <source>
        <dbReference type="Proteomes" id="UP000887568"/>
    </source>
</evidence>
<evidence type="ECO:0000256" key="10">
    <source>
        <dbReference type="SAM" id="Phobius"/>
    </source>
</evidence>
<evidence type="ECO:0000259" key="11">
    <source>
        <dbReference type="Pfam" id="PF00520"/>
    </source>
</evidence>
<keyword evidence="15" id="KW-1185">Reference proteome</keyword>
<dbReference type="InterPro" id="IPR005821">
    <property type="entry name" value="Ion_trans_dom"/>
</dbReference>
<keyword evidence="7" id="KW-0407">Ion channel</keyword>
<dbReference type="GO" id="GO:0005886">
    <property type="term" value="C:plasma membrane"/>
    <property type="evidence" value="ECO:0007669"/>
    <property type="project" value="TreeGrafter"/>
</dbReference>
<dbReference type="GO" id="GO:0099604">
    <property type="term" value="F:ligand-gated calcium channel activity"/>
    <property type="evidence" value="ECO:0007669"/>
    <property type="project" value="TreeGrafter"/>
</dbReference>
<feature type="coiled-coil region" evidence="8">
    <location>
        <begin position="978"/>
        <end position="1028"/>
    </location>
</feature>
<dbReference type="PANTHER" id="PTHR13800:SF12">
    <property type="entry name" value="TRANSIENT RECEPTOR POTENTIAL CATION CHANNEL SUBFAMILY M MEMBER-LIKE 2"/>
    <property type="match status" value="1"/>
</dbReference>
<feature type="domain" description="TRPM-like" evidence="13">
    <location>
        <begin position="433"/>
        <end position="554"/>
    </location>
</feature>
<evidence type="ECO:0000313" key="14">
    <source>
        <dbReference type="EnsemblMetazoa" id="XP_038064176.1"/>
    </source>
</evidence>
<comment type="subcellular location">
    <subcellularLocation>
        <location evidence="1">Membrane</location>
        <topology evidence="1">Multi-pass membrane protein</topology>
    </subcellularLocation>
</comment>
<evidence type="ECO:0000256" key="2">
    <source>
        <dbReference type="ARBA" id="ARBA00022448"/>
    </source>
</evidence>
<keyword evidence="6 10" id="KW-0472">Membrane</keyword>
<evidence type="ECO:0000256" key="7">
    <source>
        <dbReference type="ARBA" id="ARBA00023303"/>
    </source>
</evidence>
<evidence type="ECO:0000256" key="9">
    <source>
        <dbReference type="SAM" id="MobiDB-lite"/>
    </source>
</evidence>
<evidence type="ECO:0000256" key="4">
    <source>
        <dbReference type="ARBA" id="ARBA00022989"/>
    </source>
</evidence>
<feature type="region of interest" description="Disordered" evidence="9">
    <location>
        <begin position="1037"/>
        <end position="1057"/>
    </location>
</feature>
<evidence type="ECO:0000256" key="5">
    <source>
        <dbReference type="ARBA" id="ARBA00023065"/>
    </source>
</evidence>
<keyword evidence="3 10" id="KW-0812">Transmembrane</keyword>